<name>A0ABR9ZSM8_9FIRM</name>
<accession>A0ABR9ZSM8</accession>
<keyword evidence="1" id="KW-1133">Transmembrane helix</keyword>
<dbReference type="InterPro" id="IPR025495">
    <property type="entry name" value="DUF4386"/>
</dbReference>
<protein>
    <submittedName>
        <fullName evidence="2">DUF4386 domain-containing protein</fullName>
    </submittedName>
</protein>
<evidence type="ECO:0000313" key="2">
    <source>
        <dbReference type="EMBL" id="MBF4693472.1"/>
    </source>
</evidence>
<keyword evidence="1" id="KW-0812">Transmembrane</keyword>
<dbReference type="RefSeq" id="WP_194701700.1">
    <property type="nucleotide sequence ID" value="NZ_JADKNH010000005.1"/>
</dbReference>
<feature type="transmembrane region" description="Helical" evidence="1">
    <location>
        <begin position="176"/>
        <end position="195"/>
    </location>
</feature>
<feature type="transmembrane region" description="Helical" evidence="1">
    <location>
        <begin position="144"/>
        <end position="164"/>
    </location>
</feature>
<evidence type="ECO:0000313" key="3">
    <source>
        <dbReference type="Proteomes" id="UP000614200"/>
    </source>
</evidence>
<sequence>MTNHPKINSLRLAALFSSISLFIMTLAAAFSYGFVNNQIFVNTDPLLTLSNLKEASGLFKAGLLGWLLIIVTDVLVSWGFYVFFLKTNRKISTLGAIFRLSYVALLITAVINLVQISRIASSANMVSDSIDPGHIMILFQQFDYFWSLGLILFGFHLICIGFLASKDHQVPNFIGLLLLIAGLSYALIHILYRFFPDFHAFTTTLETLLSLPMIVGELGFGIWLWIKGGK</sequence>
<evidence type="ECO:0000256" key="1">
    <source>
        <dbReference type="SAM" id="Phobius"/>
    </source>
</evidence>
<feature type="transmembrane region" description="Helical" evidence="1">
    <location>
        <begin position="63"/>
        <end position="84"/>
    </location>
</feature>
<feature type="transmembrane region" description="Helical" evidence="1">
    <location>
        <begin position="207"/>
        <end position="226"/>
    </location>
</feature>
<reference evidence="2 3" key="1">
    <citation type="submission" date="2020-11" db="EMBL/GenBank/DDBJ databases">
        <title>Fusibacter basophilias sp. nov.</title>
        <authorList>
            <person name="Qiu D."/>
        </authorList>
    </citation>
    <scope>NUCLEOTIDE SEQUENCE [LARGE SCALE GENOMIC DNA]</scope>
    <source>
        <strain evidence="2 3">Q10-2</strain>
    </source>
</reference>
<dbReference type="Proteomes" id="UP000614200">
    <property type="component" value="Unassembled WGS sequence"/>
</dbReference>
<proteinExistence type="predicted"/>
<keyword evidence="3" id="KW-1185">Reference proteome</keyword>
<gene>
    <name evidence="2" type="ORF">ISU02_10090</name>
</gene>
<organism evidence="2 3">
    <name type="scientific">Fusibacter ferrireducens</name>
    <dbReference type="NCBI Taxonomy" id="2785058"/>
    <lineage>
        <taxon>Bacteria</taxon>
        <taxon>Bacillati</taxon>
        <taxon>Bacillota</taxon>
        <taxon>Clostridia</taxon>
        <taxon>Eubacteriales</taxon>
        <taxon>Eubacteriales Family XII. Incertae Sedis</taxon>
        <taxon>Fusibacter</taxon>
    </lineage>
</organism>
<keyword evidence="1" id="KW-0472">Membrane</keyword>
<dbReference type="Pfam" id="PF14329">
    <property type="entry name" value="DUF4386"/>
    <property type="match status" value="1"/>
</dbReference>
<feature type="transmembrane region" description="Helical" evidence="1">
    <location>
        <begin position="96"/>
        <end position="116"/>
    </location>
</feature>
<feature type="transmembrane region" description="Helical" evidence="1">
    <location>
        <begin position="12"/>
        <end position="35"/>
    </location>
</feature>
<comment type="caution">
    <text evidence="2">The sequence shown here is derived from an EMBL/GenBank/DDBJ whole genome shotgun (WGS) entry which is preliminary data.</text>
</comment>
<dbReference type="EMBL" id="JADKNH010000005">
    <property type="protein sequence ID" value="MBF4693472.1"/>
    <property type="molecule type" value="Genomic_DNA"/>
</dbReference>